<protein>
    <submittedName>
        <fullName evidence="2">Uncharacterized protein</fullName>
    </submittedName>
</protein>
<dbReference type="Proteomes" id="UP000046947">
    <property type="component" value="Unassembled WGS sequence"/>
</dbReference>
<evidence type="ECO:0000313" key="8">
    <source>
        <dbReference type="Proteomes" id="UP000048600"/>
    </source>
</evidence>
<evidence type="ECO:0000313" key="6">
    <source>
        <dbReference type="Proteomes" id="UP000039217"/>
    </source>
</evidence>
<evidence type="ECO:0000313" key="4">
    <source>
        <dbReference type="EMBL" id="CNW94213.1"/>
    </source>
</evidence>
<evidence type="ECO:0000313" key="5">
    <source>
        <dbReference type="EMBL" id="COX65698.1"/>
    </source>
</evidence>
<dbReference type="AlphaFoldDB" id="A0A655AR51"/>
<dbReference type="EMBL" id="CNFU01001722">
    <property type="protein sequence ID" value="CKT69447.1"/>
    <property type="molecule type" value="Genomic_DNA"/>
</dbReference>
<evidence type="ECO:0000313" key="9">
    <source>
        <dbReference type="Proteomes" id="UP000049023"/>
    </source>
</evidence>
<dbReference type="Proteomes" id="UP000050164">
    <property type="component" value="Unassembled WGS sequence"/>
</dbReference>
<proteinExistence type="predicted"/>
<dbReference type="EMBL" id="CFOH01001316">
    <property type="protein sequence ID" value="CFE83220.1"/>
    <property type="molecule type" value="Genomic_DNA"/>
</dbReference>
<evidence type="ECO:0000313" key="7">
    <source>
        <dbReference type="Proteomes" id="UP000046947"/>
    </source>
</evidence>
<evidence type="ECO:0000313" key="1">
    <source>
        <dbReference type="EMBL" id="CFE83220.1"/>
    </source>
</evidence>
<dbReference type="Proteomes" id="UP000048600">
    <property type="component" value="Unassembled WGS sequence"/>
</dbReference>
<name>A0A655AR51_MYCTX</name>
<dbReference type="EMBL" id="CHKL01001078">
    <property type="protein sequence ID" value="COX65698.1"/>
    <property type="molecule type" value="Genomic_DNA"/>
</dbReference>
<accession>A0A655AR51</accession>
<dbReference type="Proteomes" id="UP000049023">
    <property type="component" value="Unassembled WGS sequence"/>
</dbReference>
<evidence type="ECO:0000313" key="2">
    <source>
        <dbReference type="EMBL" id="CKT47948.1"/>
    </source>
</evidence>
<evidence type="ECO:0000313" key="10">
    <source>
        <dbReference type="Proteomes" id="UP000050164"/>
    </source>
</evidence>
<dbReference type="EMBL" id="CQQC01002539">
    <property type="protein sequence ID" value="CNW94213.1"/>
    <property type="molecule type" value="Genomic_DNA"/>
</dbReference>
<evidence type="ECO:0000313" key="3">
    <source>
        <dbReference type="EMBL" id="CKT69447.1"/>
    </source>
</evidence>
<sequence>MIRSAAGASWPVLASHIARTRSGAVAATRVASRKDPAANAKASGTSAAVTASASASRCGRCETAAAAASCSSDLAGTTIAPQSSASVITIDHTVGSTWSSTLTTQGALLNKPP</sequence>
<reference evidence="6 7" key="1">
    <citation type="submission" date="2015-03" db="EMBL/GenBank/DDBJ databases">
        <authorList>
            <consortium name="Pathogen Informatics"/>
        </authorList>
    </citation>
    <scope>NUCLEOTIDE SEQUENCE [LARGE SCALE GENOMIC DNA]</scope>
    <source>
        <strain evidence="2 10">Bir 185</strain>
        <strain evidence="3 9">Bir 187</strain>
        <strain evidence="4 6">D00501624</strain>
        <strain evidence="1 7">H09601792</strain>
        <strain evidence="5 8">P00601463</strain>
    </source>
</reference>
<dbReference type="Proteomes" id="UP000039217">
    <property type="component" value="Unassembled WGS sequence"/>
</dbReference>
<gene>
    <name evidence="4" type="ORF">ERS007661_04368</name>
    <name evidence="1" type="ORF">ERS007688_04417</name>
    <name evidence="5" type="ORF">ERS007741_04626</name>
    <name evidence="2" type="ORF">ERS027659_04468</name>
    <name evidence="3" type="ORF">ERS027661_04659</name>
</gene>
<dbReference type="EMBL" id="CNFT01001632">
    <property type="protein sequence ID" value="CKT47948.1"/>
    <property type="molecule type" value="Genomic_DNA"/>
</dbReference>
<organism evidence="2 10">
    <name type="scientific">Mycobacterium tuberculosis</name>
    <dbReference type="NCBI Taxonomy" id="1773"/>
    <lineage>
        <taxon>Bacteria</taxon>
        <taxon>Bacillati</taxon>
        <taxon>Actinomycetota</taxon>
        <taxon>Actinomycetes</taxon>
        <taxon>Mycobacteriales</taxon>
        <taxon>Mycobacteriaceae</taxon>
        <taxon>Mycobacterium</taxon>
        <taxon>Mycobacterium tuberculosis complex</taxon>
    </lineage>
</organism>